<dbReference type="EMBL" id="AZFN01000028">
    <property type="protein sequence ID" value="KRM00706.1"/>
    <property type="molecule type" value="Genomic_DNA"/>
</dbReference>
<protein>
    <submittedName>
        <fullName evidence="1">Uncharacterized protein</fullName>
    </submittedName>
</protein>
<evidence type="ECO:0000313" key="1">
    <source>
        <dbReference type="EMBL" id="KRM00706.1"/>
    </source>
</evidence>
<name>A0A0R1V515_9LACO</name>
<sequence>MDSKQQFNDTLGEAFEELNIDEMTKIQGTGFESLSISWPIVTYFEISLSLAHQVNVYSHLRKKRNK</sequence>
<comment type="caution">
    <text evidence="1">The sequence shown here is derived from an EMBL/GenBank/DDBJ whole genome shotgun (WGS) entry which is preliminary data.</text>
</comment>
<evidence type="ECO:0000313" key="2">
    <source>
        <dbReference type="Proteomes" id="UP000051739"/>
    </source>
</evidence>
<organism evidence="1 2">
    <name type="scientific">Limosilactobacillus gastricus DSM 16045</name>
    <dbReference type="NCBI Taxonomy" id="1423749"/>
    <lineage>
        <taxon>Bacteria</taxon>
        <taxon>Bacillati</taxon>
        <taxon>Bacillota</taxon>
        <taxon>Bacilli</taxon>
        <taxon>Lactobacillales</taxon>
        <taxon>Lactobacillaceae</taxon>
        <taxon>Limosilactobacillus</taxon>
    </lineage>
</organism>
<dbReference type="PATRIC" id="fig|1423749.3.peg.1059"/>
<dbReference type="AlphaFoldDB" id="A0A0R1V515"/>
<dbReference type="Proteomes" id="UP000051739">
    <property type="component" value="Unassembled WGS sequence"/>
</dbReference>
<reference evidence="1 2" key="1">
    <citation type="journal article" date="2015" name="Genome Announc.">
        <title>Expanding the biotechnology potential of lactobacilli through comparative genomics of 213 strains and associated genera.</title>
        <authorList>
            <person name="Sun Z."/>
            <person name="Harris H.M."/>
            <person name="McCann A."/>
            <person name="Guo C."/>
            <person name="Argimon S."/>
            <person name="Zhang W."/>
            <person name="Yang X."/>
            <person name="Jeffery I.B."/>
            <person name="Cooney J.C."/>
            <person name="Kagawa T.F."/>
            <person name="Liu W."/>
            <person name="Song Y."/>
            <person name="Salvetti E."/>
            <person name="Wrobel A."/>
            <person name="Rasinkangas P."/>
            <person name="Parkhill J."/>
            <person name="Rea M.C."/>
            <person name="O'Sullivan O."/>
            <person name="Ritari J."/>
            <person name="Douillard F.P."/>
            <person name="Paul Ross R."/>
            <person name="Yang R."/>
            <person name="Briner A.E."/>
            <person name="Felis G.E."/>
            <person name="de Vos W.M."/>
            <person name="Barrangou R."/>
            <person name="Klaenhammer T.R."/>
            <person name="Caufield P.W."/>
            <person name="Cui Y."/>
            <person name="Zhang H."/>
            <person name="O'Toole P.W."/>
        </authorList>
    </citation>
    <scope>NUCLEOTIDE SEQUENCE [LARGE SCALE GENOMIC DNA]</scope>
    <source>
        <strain evidence="1 2">DSM 16045</strain>
    </source>
</reference>
<gene>
    <name evidence="1" type="ORF">FC60_GL001038</name>
</gene>
<keyword evidence="2" id="KW-1185">Reference proteome</keyword>
<proteinExistence type="predicted"/>
<accession>A0A0R1V515</accession>